<dbReference type="InterPro" id="IPR004463">
    <property type="entry name" value="UDP-acyl_GlcNac_deAcase"/>
</dbReference>
<dbReference type="AlphaFoldDB" id="A0A8H6J1I3"/>
<dbReference type="EMBL" id="WIGN01000201">
    <property type="protein sequence ID" value="KAF6804700.1"/>
    <property type="molecule type" value="Genomic_DNA"/>
</dbReference>
<sequence>MHDLSSDLNFMALSALPPQLQDPQLTYSGEATMLMQHTIAKPVHFSGVGVHSGRDTTVRLLPAAENHGIRFIRTDLDPPADILPNHTSILSAFLATTLGNEPGRSISTVEHLLAALVALGVDNVRAEVDGGELPILDGSAELFAQGILHRGLQIQSQPRQYLIVTKTIYVRNGQSWYHAASYCGI</sequence>
<keyword evidence="2" id="KW-1185">Reference proteome</keyword>
<dbReference type="Pfam" id="PF03331">
    <property type="entry name" value="LpxC"/>
    <property type="match status" value="1"/>
</dbReference>
<dbReference type="PANTHER" id="PTHR33694">
    <property type="entry name" value="UDP-3-O-ACYL-N-ACETYLGLUCOSAMINE DEACETYLASE 1, MITOCHONDRIAL-RELATED"/>
    <property type="match status" value="1"/>
</dbReference>
<dbReference type="SUPFAM" id="SSF54211">
    <property type="entry name" value="Ribosomal protein S5 domain 2-like"/>
    <property type="match status" value="1"/>
</dbReference>
<dbReference type="InterPro" id="IPR015870">
    <property type="entry name" value="UDP-acyl_N-AcGlcN_deAcase_N"/>
</dbReference>
<protein>
    <recommendedName>
        <fullName evidence="3">UDP-3-O-acyl-N-acetylglucosamine deacetylase</fullName>
    </recommendedName>
</protein>
<dbReference type="PANTHER" id="PTHR33694:SF1">
    <property type="entry name" value="UDP-3-O-ACYL-N-ACETYLGLUCOSAMINE DEACETYLASE 1, MITOCHONDRIAL-RELATED"/>
    <property type="match status" value="1"/>
</dbReference>
<gene>
    <name evidence="1" type="ORF">CSOJ01_09989</name>
</gene>
<dbReference type="Proteomes" id="UP000652219">
    <property type="component" value="Unassembled WGS sequence"/>
</dbReference>
<dbReference type="GO" id="GO:0103117">
    <property type="term" value="F:UDP-3-O-acyl-N-acetylglucosamine deacetylase activity"/>
    <property type="evidence" value="ECO:0007669"/>
    <property type="project" value="InterPro"/>
</dbReference>
<dbReference type="Gene3D" id="3.30.230.20">
    <property type="entry name" value="lpxc deacetylase, domain 1"/>
    <property type="match status" value="1"/>
</dbReference>
<evidence type="ECO:0008006" key="3">
    <source>
        <dbReference type="Google" id="ProtNLM"/>
    </source>
</evidence>
<reference evidence="1 2" key="1">
    <citation type="journal article" date="2020" name="Phytopathology">
        <title>Genome Sequence Resources of Colletotrichum truncatum, C. plurivorum, C. musicola, and C. sojae: Four Species Pathogenic to Soybean (Glycine max).</title>
        <authorList>
            <person name="Rogerio F."/>
            <person name="Boufleur T.R."/>
            <person name="Ciampi-Guillardi M."/>
            <person name="Sukno S.A."/>
            <person name="Thon M.R."/>
            <person name="Massola Junior N.S."/>
            <person name="Baroncelli R."/>
        </authorList>
    </citation>
    <scope>NUCLEOTIDE SEQUENCE [LARGE SCALE GENOMIC DNA]</scope>
    <source>
        <strain evidence="1 2">LFN0009</strain>
    </source>
</reference>
<evidence type="ECO:0000313" key="2">
    <source>
        <dbReference type="Proteomes" id="UP000652219"/>
    </source>
</evidence>
<dbReference type="GO" id="GO:0009245">
    <property type="term" value="P:lipid A biosynthetic process"/>
    <property type="evidence" value="ECO:0007669"/>
    <property type="project" value="InterPro"/>
</dbReference>
<name>A0A8H6J1I3_9PEZI</name>
<organism evidence="1 2">
    <name type="scientific">Colletotrichum sojae</name>
    <dbReference type="NCBI Taxonomy" id="2175907"/>
    <lineage>
        <taxon>Eukaryota</taxon>
        <taxon>Fungi</taxon>
        <taxon>Dikarya</taxon>
        <taxon>Ascomycota</taxon>
        <taxon>Pezizomycotina</taxon>
        <taxon>Sordariomycetes</taxon>
        <taxon>Hypocreomycetidae</taxon>
        <taxon>Glomerellales</taxon>
        <taxon>Glomerellaceae</taxon>
        <taxon>Colletotrichum</taxon>
        <taxon>Colletotrichum orchidearum species complex</taxon>
    </lineage>
</organism>
<dbReference type="GO" id="GO:0016020">
    <property type="term" value="C:membrane"/>
    <property type="evidence" value="ECO:0007669"/>
    <property type="project" value="GOC"/>
</dbReference>
<accession>A0A8H6J1I3</accession>
<proteinExistence type="predicted"/>
<dbReference type="InterPro" id="IPR020568">
    <property type="entry name" value="Ribosomal_Su5_D2-typ_SF"/>
</dbReference>
<comment type="caution">
    <text evidence="1">The sequence shown here is derived from an EMBL/GenBank/DDBJ whole genome shotgun (WGS) entry which is preliminary data.</text>
</comment>
<evidence type="ECO:0000313" key="1">
    <source>
        <dbReference type="EMBL" id="KAF6804700.1"/>
    </source>
</evidence>